<dbReference type="AlphaFoldDB" id="A0A399FBL8"/>
<name>A0A399FBL8_9DEIN</name>
<protein>
    <submittedName>
        <fullName evidence="1">SnoaL-like polyketide cyclase</fullName>
    </submittedName>
</protein>
<sequence length="61" mass="6996">MAVRLEFTSTYNSEFMGMPATDKIFRIQGMNFIHLNQADQPTDRWGNADWMGLIQQLGLMG</sequence>
<evidence type="ECO:0000313" key="1">
    <source>
        <dbReference type="EMBL" id="RIH93550.1"/>
    </source>
</evidence>
<dbReference type="SUPFAM" id="SSF54427">
    <property type="entry name" value="NTF2-like"/>
    <property type="match status" value="1"/>
</dbReference>
<organism evidence="1 2">
    <name type="scientific">Meiothermus granaticius NBRC 107808</name>
    <dbReference type="NCBI Taxonomy" id="1227551"/>
    <lineage>
        <taxon>Bacteria</taxon>
        <taxon>Thermotogati</taxon>
        <taxon>Deinococcota</taxon>
        <taxon>Deinococci</taxon>
        <taxon>Thermales</taxon>
        <taxon>Thermaceae</taxon>
        <taxon>Meiothermus</taxon>
    </lineage>
</organism>
<reference evidence="1 2" key="1">
    <citation type="submission" date="2018-08" db="EMBL/GenBank/DDBJ databases">
        <title>Meiothermus granaticius genome AF-68 sequencing project.</title>
        <authorList>
            <person name="Da Costa M.S."/>
            <person name="Albuquerque L."/>
            <person name="Raposo P."/>
            <person name="Froufe H.J.C."/>
            <person name="Barroso C.S."/>
            <person name="Egas C."/>
        </authorList>
    </citation>
    <scope>NUCLEOTIDE SEQUENCE [LARGE SCALE GENOMIC DNA]</scope>
    <source>
        <strain evidence="1 2">AF-68</strain>
    </source>
</reference>
<accession>A0A399FBL8</accession>
<gene>
    <name evidence="1" type="ORF">Mgrana_00604</name>
</gene>
<comment type="caution">
    <text evidence="1">The sequence shown here is derived from an EMBL/GenBank/DDBJ whole genome shotgun (WGS) entry which is preliminary data.</text>
</comment>
<dbReference type="GO" id="GO:0030638">
    <property type="term" value="P:polyketide metabolic process"/>
    <property type="evidence" value="ECO:0007669"/>
    <property type="project" value="InterPro"/>
</dbReference>
<proteinExistence type="predicted"/>
<dbReference type="Proteomes" id="UP000266178">
    <property type="component" value="Unassembled WGS sequence"/>
</dbReference>
<keyword evidence="2" id="KW-1185">Reference proteome</keyword>
<dbReference type="Gene3D" id="3.10.450.50">
    <property type="match status" value="1"/>
</dbReference>
<dbReference type="Pfam" id="PF07366">
    <property type="entry name" value="SnoaL"/>
    <property type="match status" value="1"/>
</dbReference>
<dbReference type="InterPro" id="IPR032710">
    <property type="entry name" value="NTF2-like_dom_sf"/>
</dbReference>
<evidence type="ECO:0000313" key="2">
    <source>
        <dbReference type="Proteomes" id="UP000266178"/>
    </source>
</evidence>
<dbReference type="EMBL" id="QWLB01000005">
    <property type="protein sequence ID" value="RIH93550.1"/>
    <property type="molecule type" value="Genomic_DNA"/>
</dbReference>
<dbReference type="InterPro" id="IPR009959">
    <property type="entry name" value="Cyclase_SnoaL-like"/>
</dbReference>